<reference evidence="2 3" key="2">
    <citation type="journal article" date="2018" name="Annu Rev Anim Biosci">
        <title>Bat Biology, Genomes, and the Bat1K Project: To Generate Chromosome-Level Genomes for All Living Bat Species.</title>
        <authorList>
            <person name="Teeling E.C."/>
            <person name="Vernes S.C."/>
            <person name="Davalos L.M."/>
            <person name="Ray D.A."/>
            <person name="Gilbert M.T.P."/>
            <person name="Myers E."/>
        </authorList>
    </citation>
    <scope>NUCLEOTIDE SEQUENCE</scope>
</reference>
<dbReference type="Proteomes" id="UP000472240">
    <property type="component" value="Chromosome 10"/>
</dbReference>
<organism evidence="2 3">
    <name type="scientific">Rhinolophus ferrumequinum</name>
    <name type="common">Greater horseshoe bat</name>
    <dbReference type="NCBI Taxonomy" id="59479"/>
    <lineage>
        <taxon>Eukaryota</taxon>
        <taxon>Metazoa</taxon>
        <taxon>Chordata</taxon>
        <taxon>Craniata</taxon>
        <taxon>Vertebrata</taxon>
        <taxon>Euteleostomi</taxon>
        <taxon>Mammalia</taxon>
        <taxon>Eutheria</taxon>
        <taxon>Laurasiatheria</taxon>
        <taxon>Chiroptera</taxon>
        <taxon>Yinpterochiroptera</taxon>
        <taxon>Rhinolophoidea</taxon>
        <taxon>Rhinolophidae</taxon>
        <taxon>Rhinolophinae</taxon>
        <taxon>Rhinolophus</taxon>
    </lineage>
</organism>
<evidence type="ECO:0000256" key="1">
    <source>
        <dbReference type="SAM" id="Phobius"/>
    </source>
</evidence>
<reference evidence="3" key="3">
    <citation type="submission" date="2018-12" db="EMBL/GenBank/DDBJ databases">
        <title>G10K-VGP greater horseshoe bat female genome, primary haplotype.</title>
        <authorList>
            <person name="Teeling E."/>
            <person name="Myers G."/>
            <person name="Vernes S."/>
            <person name="Pippel M."/>
            <person name="Winkler S."/>
            <person name="Fedrigo O."/>
            <person name="Rhie A."/>
            <person name="Koren S."/>
            <person name="Phillippy A."/>
            <person name="Lewin H."/>
            <person name="Damas J."/>
            <person name="Howe K."/>
            <person name="Mountcastle J."/>
            <person name="Jarvis E.D."/>
        </authorList>
    </citation>
    <scope>NUCLEOTIDE SEQUENCE [LARGE SCALE GENOMIC DNA]</scope>
</reference>
<reference evidence="2" key="4">
    <citation type="submission" date="2025-08" db="UniProtKB">
        <authorList>
            <consortium name="Ensembl"/>
        </authorList>
    </citation>
    <scope>IDENTIFICATION</scope>
</reference>
<name>A0A671FPH0_RHIFE</name>
<keyword evidence="1" id="KW-0812">Transmembrane</keyword>
<feature type="transmembrane region" description="Helical" evidence="1">
    <location>
        <begin position="19"/>
        <end position="36"/>
    </location>
</feature>
<evidence type="ECO:0000313" key="3">
    <source>
        <dbReference type="Proteomes" id="UP000472240"/>
    </source>
</evidence>
<keyword evidence="1" id="KW-1133">Transmembrane helix</keyword>
<feature type="transmembrane region" description="Helical" evidence="1">
    <location>
        <begin position="42"/>
        <end position="64"/>
    </location>
</feature>
<protein>
    <submittedName>
        <fullName evidence="2">Uncharacterized protein</fullName>
    </submittedName>
</protein>
<reference evidence="2 3" key="1">
    <citation type="journal article" date="2015" name="Annu Rev Anim Biosci">
        <title>The Genome 10K Project: a way forward.</title>
        <authorList>
            <person name="Koepfli K.P."/>
            <person name="Paten B."/>
            <person name="O'Brien S.J."/>
            <person name="Koepfli K.P."/>
            <person name="Paten B."/>
            <person name="Antunes A."/>
            <person name="Belov K."/>
            <person name="Bustamante C."/>
            <person name="Castoe T.A."/>
            <person name="Clawson H."/>
            <person name="Crawford A.J."/>
            <person name="Diekhans M."/>
            <person name="Distel D."/>
            <person name="Durbin R."/>
            <person name="Earl D."/>
            <person name="Fujita M.K."/>
            <person name="Gamble T."/>
            <person name="Georges A."/>
            <person name="Gemmell N."/>
            <person name="Gilbert M.T."/>
            <person name="Graves J.M."/>
            <person name="Green R.E."/>
            <person name="Hickey G."/>
            <person name="Jarvis E.D."/>
            <person name="Johnson W."/>
            <person name="Komissarov A."/>
            <person name="Korf I."/>
            <person name="Kuhn R."/>
            <person name="Larkin D.M."/>
            <person name="Lewin H."/>
            <person name="Lopez J.V."/>
            <person name="Ma J."/>
            <person name="Marques-Bonet T."/>
            <person name="Miller W."/>
            <person name="Murphy R."/>
            <person name="Pevzner P."/>
            <person name="Shapiro B."/>
            <person name="Steiner C."/>
            <person name="Tamazian G."/>
            <person name="Venkatesh B."/>
            <person name="Wang J."/>
            <person name="Wayne R."/>
            <person name="Wiley E."/>
            <person name="Yang H."/>
            <person name="Zhang G."/>
            <person name="Haussler D."/>
            <person name="Ryder O."/>
            <person name="O'Brien S.J."/>
        </authorList>
    </citation>
    <scope>NUCLEOTIDE SEQUENCE</scope>
</reference>
<keyword evidence="1" id="KW-0472">Membrane</keyword>
<sequence>MNLYLWCHFKTLTFQDIKYSVILLLNSVIYVTFPPLNHSIDVFSYSSFFFFFWSFLFVCVCGTWQISF</sequence>
<dbReference type="Ensembl" id="ENSRFET00010029946.1">
    <property type="protein sequence ID" value="ENSRFEP00010027571.1"/>
    <property type="gene ID" value="ENSRFEG00010018331.1"/>
</dbReference>
<dbReference type="AlphaFoldDB" id="A0A671FPH0"/>
<keyword evidence="3" id="KW-1185">Reference proteome</keyword>
<accession>A0A671FPH0</accession>
<evidence type="ECO:0000313" key="2">
    <source>
        <dbReference type="Ensembl" id="ENSRFEP00010027571.1"/>
    </source>
</evidence>
<proteinExistence type="predicted"/>
<dbReference type="InParanoid" id="A0A671FPH0"/>
<reference evidence="2" key="5">
    <citation type="submission" date="2025-09" db="UniProtKB">
        <authorList>
            <consortium name="Ensembl"/>
        </authorList>
    </citation>
    <scope>IDENTIFICATION</scope>
</reference>